<dbReference type="AlphaFoldDB" id="A0A7C4QTI5"/>
<evidence type="ECO:0000313" key="1">
    <source>
        <dbReference type="EMBL" id="HGT41026.1"/>
    </source>
</evidence>
<sequence length="233" mass="25121">MSNTALVEQIVAKVLQQLQPAPAARPAPSPPSLPAASTAASATEAWLDAPVITAELLQHHVRRGQRLRIAARSILTPSARDWLKAQGIECQRVGPNTSSARGKGRRQVLVSTVTAPVRSLIQSLPREWPDWKHELLGQADELLDAGVRAICTSEAELLVAVTDRAAMVACRANRHPAVRAAVLTSAAELPALADSLGVNLLVIDPRGRSFIDLRNVLRECATLPPPRCPTHWR</sequence>
<protein>
    <submittedName>
        <fullName evidence="1">Uncharacterized protein</fullName>
    </submittedName>
</protein>
<reference evidence="1" key="1">
    <citation type="journal article" date="2020" name="mSystems">
        <title>Genome- and Community-Level Interaction Insights into Carbon Utilization and Element Cycling Functions of Hydrothermarchaeota in Hydrothermal Sediment.</title>
        <authorList>
            <person name="Zhou Z."/>
            <person name="Liu Y."/>
            <person name="Xu W."/>
            <person name="Pan J."/>
            <person name="Luo Z.H."/>
            <person name="Li M."/>
        </authorList>
    </citation>
    <scope>NUCLEOTIDE SEQUENCE [LARGE SCALE GENOMIC DNA]</scope>
    <source>
        <strain evidence="1">SpSt-508</strain>
    </source>
</reference>
<dbReference type="EMBL" id="DSVQ01000019">
    <property type="protein sequence ID" value="HGT41026.1"/>
    <property type="molecule type" value="Genomic_DNA"/>
</dbReference>
<name>A0A7C4QTI5_9PLAN</name>
<proteinExistence type="predicted"/>
<accession>A0A7C4QTI5</accession>
<gene>
    <name evidence="1" type="ORF">ENS64_17410</name>
</gene>
<comment type="caution">
    <text evidence="1">The sequence shown here is derived from an EMBL/GenBank/DDBJ whole genome shotgun (WGS) entry which is preliminary data.</text>
</comment>
<organism evidence="1">
    <name type="scientific">Schlesneria paludicola</name>
    <dbReference type="NCBI Taxonomy" id="360056"/>
    <lineage>
        <taxon>Bacteria</taxon>
        <taxon>Pseudomonadati</taxon>
        <taxon>Planctomycetota</taxon>
        <taxon>Planctomycetia</taxon>
        <taxon>Planctomycetales</taxon>
        <taxon>Planctomycetaceae</taxon>
        <taxon>Schlesneria</taxon>
    </lineage>
</organism>